<dbReference type="EMBL" id="CAUJNA010003236">
    <property type="protein sequence ID" value="CAJ1396570.1"/>
    <property type="molecule type" value="Genomic_DNA"/>
</dbReference>
<dbReference type="InterPro" id="IPR012340">
    <property type="entry name" value="NA-bd_OB-fold"/>
</dbReference>
<keyword evidence="5" id="KW-1185">Reference proteome</keyword>
<feature type="region of interest" description="Disordered" evidence="2">
    <location>
        <begin position="122"/>
        <end position="143"/>
    </location>
</feature>
<gene>
    <name evidence="4" type="ORF">EVOR1521_LOCUS20775</name>
</gene>
<reference evidence="4" key="1">
    <citation type="submission" date="2023-08" db="EMBL/GenBank/DDBJ databases">
        <authorList>
            <person name="Chen Y."/>
            <person name="Shah S."/>
            <person name="Dougan E. K."/>
            <person name="Thang M."/>
            <person name="Chan C."/>
        </authorList>
    </citation>
    <scope>NUCLEOTIDE SEQUENCE</scope>
</reference>
<dbReference type="Pfam" id="PF17849">
    <property type="entry name" value="OB_Dis3"/>
    <property type="match status" value="1"/>
</dbReference>
<comment type="similarity">
    <text evidence="1">Belongs to the RNR ribonuclease family.</text>
</comment>
<dbReference type="Proteomes" id="UP001178507">
    <property type="component" value="Unassembled WGS sequence"/>
</dbReference>
<feature type="compositionally biased region" description="Low complexity" evidence="2">
    <location>
        <begin position="35"/>
        <end position="46"/>
    </location>
</feature>
<dbReference type="Gene3D" id="2.40.50.690">
    <property type="match status" value="1"/>
</dbReference>
<dbReference type="GO" id="GO:0003723">
    <property type="term" value="F:RNA binding"/>
    <property type="evidence" value="ECO:0007669"/>
    <property type="project" value="InterPro"/>
</dbReference>
<dbReference type="SMART" id="SM00955">
    <property type="entry name" value="RNB"/>
    <property type="match status" value="1"/>
</dbReference>
<name>A0AA36J130_9DINO</name>
<dbReference type="Pfam" id="PF00773">
    <property type="entry name" value="RNB"/>
    <property type="match status" value="1"/>
</dbReference>
<protein>
    <recommendedName>
        <fullName evidence="3">RNB domain-containing protein</fullName>
    </recommendedName>
</protein>
<feature type="region of interest" description="Disordered" evidence="2">
    <location>
        <begin position="16"/>
        <end position="46"/>
    </location>
</feature>
<dbReference type="InterPro" id="IPR022966">
    <property type="entry name" value="RNase_II/R_CS"/>
</dbReference>
<evidence type="ECO:0000313" key="4">
    <source>
        <dbReference type="EMBL" id="CAJ1396570.1"/>
    </source>
</evidence>
<evidence type="ECO:0000256" key="2">
    <source>
        <dbReference type="SAM" id="MobiDB-lite"/>
    </source>
</evidence>
<dbReference type="GO" id="GO:0000932">
    <property type="term" value="C:P-body"/>
    <property type="evidence" value="ECO:0007669"/>
    <property type="project" value="TreeGrafter"/>
</dbReference>
<accession>A0AA36J130</accession>
<dbReference type="AlphaFoldDB" id="A0AA36J130"/>
<dbReference type="InterPro" id="IPR050180">
    <property type="entry name" value="RNR_Ribonuclease"/>
</dbReference>
<dbReference type="GO" id="GO:0000175">
    <property type="term" value="F:3'-5'-RNA exonuclease activity"/>
    <property type="evidence" value="ECO:0007669"/>
    <property type="project" value="TreeGrafter"/>
</dbReference>
<evidence type="ECO:0000256" key="1">
    <source>
        <dbReference type="RuleBase" id="RU003901"/>
    </source>
</evidence>
<dbReference type="InterPro" id="IPR001900">
    <property type="entry name" value="RNase_II/R"/>
</dbReference>
<feature type="domain" description="RNB" evidence="3">
    <location>
        <begin position="324"/>
        <end position="683"/>
    </location>
</feature>
<dbReference type="PANTHER" id="PTHR23355:SF9">
    <property type="entry name" value="DIS3-LIKE EXONUCLEASE 2"/>
    <property type="match status" value="1"/>
</dbReference>
<dbReference type="GO" id="GO:0006402">
    <property type="term" value="P:mRNA catabolic process"/>
    <property type="evidence" value="ECO:0007669"/>
    <property type="project" value="TreeGrafter"/>
</dbReference>
<evidence type="ECO:0000313" key="5">
    <source>
        <dbReference type="Proteomes" id="UP001178507"/>
    </source>
</evidence>
<proteinExistence type="inferred from homology"/>
<dbReference type="PANTHER" id="PTHR23355">
    <property type="entry name" value="RIBONUCLEASE"/>
    <property type="match status" value="1"/>
</dbReference>
<dbReference type="SUPFAM" id="SSF50249">
    <property type="entry name" value="Nucleic acid-binding proteins"/>
    <property type="match status" value="2"/>
</dbReference>
<organism evidence="4 5">
    <name type="scientific">Effrenium voratum</name>
    <dbReference type="NCBI Taxonomy" id="2562239"/>
    <lineage>
        <taxon>Eukaryota</taxon>
        <taxon>Sar</taxon>
        <taxon>Alveolata</taxon>
        <taxon>Dinophyceae</taxon>
        <taxon>Suessiales</taxon>
        <taxon>Symbiodiniaceae</taxon>
        <taxon>Effrenium</taxon>
    </lineage>
</organism>
<dbReference type="PROSITE" id="PS01175">
    <property type="entry name" value="RIBONUCLEASE_II"/>
    <property type="match status" value="1"/>
</dbReference>
<comment type="caution">
    <text evidence="4">The sequence shown here is derived from an EMBL/GenBank/DDBJ whole genome shotgun (WGS) entry which is preliminary data.</text>
</comment>
<evidence type="ECO:0000259" key="3">
    <source>
        <dbReference type="SMART" id="SM00955"/>
    </source>
</evidence>
<dbReference type="InterPro" id="IPR041505">
    <property type="entry name" value="Dis3_CSD2"/>
</dbReference>
<dbReference type="Gene3D" id="2.40.50.700">
    <property type="match status" value="1"/>
</dbReference>
<sequence length="893" mass="99951">MAKLLSCGRPAMARKRRPGACDTCGRGAGTQAKPISGTSAASSSGIGRRKVFEPHLDQATVDAGLASGVFLSGTLRVSGSKLSMAWVRVEGKDREFIVRGSKNRNRAVHGDVVIVQPVLLGRTEDSSSDEEPPKAAINDSDSEEEVVFAKPHLAGGKAEPSSSKAAAEPDVQMAKVVAIGQKKGQGRAIVCTLHPDRHKKEADPRVLKEDTWIQAIPTDKRLPTMLLQINQVTSKALKIPGKLDPFQLWPLQVAKWDEFSKHPLAKLHGQCLGRAGSLEAEERHALLANELDDHDVDFPDEELNEVDEIVKKARESFEEEAKQRMDLRHMRIFTIDPATAKDLDDAIHVDDLPAKNQIEVGVHIADVGHFLKLGTVTDSEAQRRSTSVYLIGRVLPMLPHGLCNHLCSLNPNEPKLSFSAFFRLCKRTGQLIQDPPPWFAKTTICSQCRLNYDQAQEVIDDTEIPEEKRPPVHNDFTWQQIKDDIKLLYDVCGKVRSGRLNGGALTISKTKMIFHTMDSEDGIPTGYHLESHSASHWVIEELMLLANRCVATRLAHSELSDVAVLRNHKPPDRKKAETLQKLMRERLGIKDFDMSSANAIYRSCQAIYETHGHMLGLCVEMMIMRAGMQQAQYFVYGTEEEGEEEQCPHHFALNFDYYTHFTSPIRRYPDVMVHRVLCALLDRQLEPGEGADGEEGPAFFQTREDAKLRVTVCNDKKLNSRRCQEQLDRAVFCIFLRSRKSWFYTVGTVLALNRSAKDGGISVYCSQLGRESKVALRSAEEENPVELFMNGVDDQLMMPDSWEWQGRGAVQLTWQSPEGESQIQTLQMLSCVPIVIIPTNSVPIDYALFFVSPFHKKFQEVKDGINVTENDGFSWIEEDEEGVDTCYDGQEQG</sequence>